<dbReference type="Proteomes" id="UP000070188">
    <property type="component" value="Unassembled WGS sequence"/>
</dbReference>
<dbReference type="PANTHER" id="PTHR37042:SF4">
    <property type="entry name" value="OUTER MEMBRANE PROTEIN RV1973"/>
    <property type="match status" value="1"/>
</dbReference>
<dbReference type="AlphaFoldDB" id="A0A132MXT4"/>
<evidence type="ECO:0000256" key="2">
    <source>
        <dbReference type="ARBA" id="ARBA00023136"/>
    </source>
</evidence>
<evidence type="ECO:0000313" key="6">
    <source>
        <dbReference type="Proteomes" id="UP000070188"/>
    </source>
</evidence>
<name>A0A132MXT4_9ACTN</name>
<comment type="subcellular location">
    <subcellularLocation>
        <location evidence="1">Membrane</location>
    </subcellularLocation>
</comment>
<protein>
    <recommendedName>
        <fullName evidence="7">Mce-associated membrane protein</fullName>
    </recommendedName>
</protein>
<dbReference type="PANTHER" id="PTHR37042">
    <property type="entry name" value="OUTER MEMBRANE PROTEIN RV1973"/>
    <property type="match status" value="1"/>
</dbReference>
<dbReference type="PATRIC" id="fig|1469144.10.peg.4035"/>
<evidence type="ECO:0000256" key="1">
    <source>
        <dbReference type="ARBA" id="ARBA00004370"/>
    </source>
</evidence>
<reference evidence="6" key="1">
    <citation type="submission" date="2015-04" db="EMBL/GenBank/DDBJ databases">
        <title>Physiological reanalysis, assessment of diazotrophy, and genome sequences of multiple isolates of Streptomyces thermoautotrophicus.</title>
        <authorList>
            <person name="MacKellar D.C."/>
            <person name="Lieber L."/>
            <person name="Norman J."/>
            <person name="Bolger A."/>
            <person name="Tobin C."/>
            <person name="Murray J.W."/>
            <person name="Chang R."/>
            <person name="Ford T."/>
            <person name="Nguyen P.Q."/>
            <person name="Woodward J."/>
            <person name="Permingeat H."/>
            <person name="Joshi N.S."/>
            <person name="Silver P.A."/>
            <person name="Usadel B."/>
            <person name="Rutherford A.W."/>
            <person name="Friesen M."/>
            <person name="Prell J."/>
        </authorList>
    </citation>
    <scope>NUCLEOTIDE SEQUENCE [LARGE SCALE GENOMIC DNA]</scope>
    <source>
        <strain evidence="6">H1</strain>
    </source>
</reference>
<keyword evidence="4" id="KW-1133">Transmembrane helix</keyword>
<organism evidence="5 6">
    <name type="scientific">Carbonactinospora thermoautotrophica</name>
    <dbReference type="NCBI Taxonomy" id="1469144"/>
    <lineage>
        <taxon>Bacteria</taxon>
        <taxon>Bacillati</taxon>
        <taxon>Actinomycetota</taxon>
        <taxon>Actinomycetes</taxon>
        <taxon>Kitasatosporales</taxon>
        <taxon>Carbonactinosporaceae</taxon>
        <taxon>Carbonactinospora</taxon>
    </lineage>
</organism>
<evidence type="ECO:0000313" key="5">
    <source>
        <dbReference type="EMBL" id="KWX02718.1"/>
    </source>
</evidence>
<evidence type="ECO:0000256" key="3">
    <source>
        <dbReference type="SAM" id="MobiDB-lite"/>
    </source>
</evidence>
<comment type="caution">
    <text evidence="5">The sequence shown here is derived from an EMBL/GenBank/DDBJ whole genome shotgun (WGS) entry which is preliminary data.</text>
</comment>
<feature type="transmembrane region" description="Helical" evidence="4">
    <location>
        <begin position="52"/>
        <end position="75"/>
    </location>
</feature>
<evidence type="ECO:0000256" key="4">
    <source>
        <dbReference type="SAM" id="Phobius"/>
    </source>
</evidence>
<proteinExistence type="predicted"/>
<sequence>MAGLRQAAKRGPRKSAAPGPGEQPGRPIQDEPTSAQQPVDPRAGGGPGRRPAGAFVVLLTAAVVLAGGLVGFLAYDLLQQRAAEEAREKALAAAEMHTPVLLSYDYRHLDQDLAKAQAVLTGDFKEKYAETFTKVVKPTATQYRAVVVGNVAAAGVIRAEPDEAQVLMFVNQQATNSQLKAPRLDLSRVRMTLKKTGAGWLVSNIEAL</sequence>
<feature type="region of interest" description="Disordered" evidence="3">
    <location>
        <begin position="1"/>
        <end position="47"/>
    </location>
</feature>
<dbReference type="EMBL" id="LAXD01000001">
    <property type="protein sequence ID" value="KWX02718.1"/>
    <property type="molecule type" value="Genomic_DNA"/>
</dbReference>
<dbReference type="GO" id="GO:0016020">
    <property type="term" value="C:membrane"/>
    <property type="evidence" value="ECO:0007669"/>
    <property type="project" value="UniProtKB-SubCell"/>
</dbReference>
<keyword evidence="4" id="KW-0812">Transmembrane</keyword>
<keyword evidence="6" id="KW-1185">Reference proteome</keyword>
<gene>
    <name evidence="5" type="ORF">LI90_3761</name>
</gene>
<evidence type="ECO:0008006" key="7">
    <source>
        <dbReference type="Google" id="ProtNLM"/>
    </source>
</evidence>
<keyword evidence="2 4" id="KW-0472">Membrane</keyword>
<accession>A0A132MXT4</accession>
<dbReference type="STRING" id="1469144.LI90_3761"/>